<accession>A0A538TGI7</accession>
<dbReference type="InterPro" id="IPR036465">
    <property type="entry name" value="vWFA_dom_sf"/>
</dbReference>
<dbReference type="EMBL" id="VBOZ01000036">
    <property type="protein sequence ID" value="TMQ62721.1"/>
    <property type="molecule type" value="Genomic_DNA"/>
</dbReference>
<feature type="domain" description="VWFA" evidence="1">
    <location>
        <begin position="83"/>
        <end position="254"/>
    </location>
</feature>
<dbReference type="SMART" id="SM00327">
    <property type="entry name" value="VWA"/>
    <property type="match status" value="1"/>
</dbReference>
<reference evidence="2 3" key="1">
    <citation type="journal article" date="2019" name="Nat. Microbiol.">
        <title>Mediterranean grassland soil C-N compound turnover is dependent on rainfall and depth, and is mediated by genomically divergent microorganisms.</title>
        <authorList>
            <person name="Diamond S."/>
            <person name="Andeer P.F."/>
            <person name="Li Z."/>
            <person name="Crits-Christoph A."/>
            <person name="Burstein D."/>
            <person name="Anantharaman K."/>
            <person name="Lane K.R."/>
            <person name="Thomas B.C."/>
            <person name="Pan C."/>
            <person name="Northen T.R."/>
            <person name="Banfield J.F."/>
        </authorList>
    </citation>
    <scope>NUCLEOTIDE SEQUENCE [LARGE SCALE GENOMIC DNA]</scope>
    <source>
        <strain evidence="2">WS_9</strain>
    </source>
</reference>
<dbReference type="SUPFAM" id="SSF53300">
    <property type="entry name" value="vWA-like"/>
    <property type="match status" value="1"/>
</dbReference>
<evidence type="ECO:0000313" key="3">
    <source>
        <dbReference type="Proteomes" id="UP000317691"/>
    </source>
</evidence>
<dbReference type="AlphaFoldDB" id="A0A538TGI7"/>
<proteinExistence type="predicted"/>
<evidence type="ECO:0000259" key="1">
    <source>
        <dbReference type="SMART" id="SM00327"/>
    </source>
</evidence>
<protein>
    <submittedName>
        <fullName evidence="2">DUF58 domain-containing protein</fullName>
    </submittedName>
</protein>
<name>A0A538TGI7_UNCEI</name>
<evidence type="ECO:0000313" key="2">
    <source>
        <dbReference type="EMBL" id="TMQ62721.1"/>
    </source>
</evidence>
<dbReference type="InterPro" id="IPR002035">
    <property type="entry name" value="VWF_A"/>
</dbReference>
<gene>
    <name evidence="2" type="ORF">E6K79_11735</name>
</gene>
<dbReference type="Pfam" id="PF01882">
    <property type="entry name" value="DUF58"/>
    <property type="match status" value="1"/>
</dbReference>
<dbReference type="Proteomes" id="UP000317691">
    <property type="component" value="Unassembled WGS sequence"/>
</dbReference>
<comment type="caution">
    <text evidence="2">The sequence shown here is derived from an EMBL/GenBank/DDBJ whole genome shotgun (WGS) entry which is preliminary data.</text>
</comment>
<sequence length="298" mass="34425">MSENRPRLLDPHFVSKLARLDLTARLVVEGFLTGLHRSPYHGFSVEFAEHRQYMPGDPLRHLDWKVLAKSDRKYIKQYEEETNLRAMILVDTSASMGYGSHGITKLDYSRQLAAALAYLMLRQNDAVGMFAFAAGQGEQIPPRSTMGHVRPLLLLLERLTPGGTTNFAASLHSLAERMTRRGLVVILSDLLDEPDRIEQAIHHFRHRKHEVLVFHVLDPQEVSFNFEREAVYVDMESGERVTTRPQELRPDYRARVGEWRDRIRQYCIEKNAGYVPLTTDQPYDRALLEYLSKRARLL</sequence>
<dbReference type="PANTHER" id="PTHR33608">
    <property type="entry name" value="BLL2464 PROTEIN"/>
    <property type="match status" value="1"/>
</dbReference>
<organism evidence="2 3">
    <name type="scientific">Eiseniibacteriota bacterium</name>
    <dbReference type="NCBI Taxonomy" id="2212470"/>
    <lineage>
        <taxon>Bacteria</taxon>
        <taxon>Candidatus Eiseniibacteriota</taxon>
    </lineage>
</organism>
<dbReference type="InterPro" id="IPR002881">
    <property type="entry name" value="DUF58"/>
</dbReference>
<dbReference type="Gene3D" id="3.40.50.410">
    <property type="entry name" value="von Willebrand factor, type A domain"/>
    <property type="match status" value="1"/>
</dbReference>
<dbReference type="PANTHER" id="PTHR33608:SF7">
    <property type="entry name" value="DUF58 DOMAIN-CONTAINING PROTEIN"/>
    <property type="match status" value="1"/>
</dbReference>